<name>D4XFR6_9BURK</name>
<dbReference type="EMBL" id="ADMS01000099">
    <property type="protein sequence ID" value="EFF74358.1"/>
    <property type="molecule type" value="Genomic_DNA"/>
</dbReference>
<dbReference type="AlphaFoldDB" id="D4XFR6"/>
<dbReference type="HOGENOM" id="CLU_136844_0_0_4"/>
<protein>
    <recommendedName>
        <fullName evidence="3">RNA signal recognition particle 4.5S RNA</fullName>
    </recommendedName>
</protein>
<dbReference type="InterPro" id="IPR009874">
    <property type="entry name" value="DUF1428"/>
</dbReference>
<dbReference type="Proteomes" id="UP000004510">
    <property type="component" value="Unassembled WGS sequence"/>
</dbReference>
<proteinExistence type="predicted"/>
<dbReference type="PATRIC" id="fig|742159.3.peg.5316"/>
<sequence length="129" mass="14552">MTQQQQPKEYAMQEYVDGFVLPVPRANVQAYQKMAESAKAVWLEHGALDYRECVADDLGTETFRSFSEAAGAKDDETVVFAWIVYANKAERDRINALVMADPRLANVSCENVFDFKRMSWGGFSTLVAK</sequence>
<dbReference type="InterPro" id="IPR011008">
    <property type="entry name" value="Dimeric_a/b-barrel"/>
</dbReference>
<accession>D4XFR6</accession>
<comment type="caution">
    <text evidence="1">The sequence shown here is derived from an EMBL/GenBank/DDBJ whole genome shotgun (WGS) entry which is preliminary data.</text>
</comment>
<dbReference type="SUPFAM" id="SSF54909">
    <property type="entry name" value="Dimeric alpha+beta barrel"/>
    <property type="match status" value="1"/>
</dbReference>
<evidence type="ECO:0000313" key="1">
    <source>
        <dbReference type="EMBL" id="EFF74358.1"/>
    </source>
</evidence>
<dbReference type="Pfam" id="PF07237">
    <property type="entry name" value="DUF1428"/>
    <property type="match status" value="1"/>
</dbReference>
<reference evidence="2" key="1">
    <citation type="submission" date="2010-03" db="EMBL/GenBank/DDBJ databases">
        <title>Complete sequence of Mobiluncus curtisii ATCC 43063.</title>
        <authorList>
            <person name="Muzny D."/>
            <person name="Qin X."/>
            <person name="Deng J."/>
            <person name="Jiang H."/>
            <person name="Liu Y."/>
            <person name="Qu J."/>
            <person name="Song X.-Z."/>
            <person name="Zhang L."/>
            <person name="Thornton R."/>
            <person name="Coyle M."/>
            <person name="Francisco L."/>
            <person name="Jackson L."/>
            <person name="Javaid M."/>
            <person name="Korchina V."/>
            <person name="Kovar C."/>
            <person name="Mata R."/>
            <person name="Mathew T."/>
            <person name="Ngo R."/>
            <person name="Nguyen L."/>
            <person name="Nguyen N."/>
            <person name="Okwuonu G."/>
            <person name="Ongeri F."/>
            <person name="Pham C."/>
            <person name="Simmons D."/>
            <person name="Wilczek-Boney K."/>
            <person name="Hale W."/>
            <person name="Jakkamsetti A."/>
            <person name="Pham P."/>
            <person name="Ruth R."/>
            <person name="San Lucas F."/>
            <person name="Warren J."/>
            <person name="Zhang J."/>
            <person name="Zhao Z."/>
            <person name="Zhou C."/>
            <person name="Zhu D."/>
            <person name="Lee S."/>
            <person name="Bess C."/>
            <person name="Blankenburg K."/>
            <person name="Forbes L."/>
            <person name="Fu Q."/>
            <person name="Gubbala S."/>
            <person name="Hirani K."/>
            <person name="Jayaseelan J.C."/>
            <person name="Lara F."/>
            <person name="Munidasa M."/>
            <person name="Palculict T."/>
            <person name="Patil S."/>
            <person name="Pu L.-L."/>
            <person name="Saada N."/>
            <person name="Tang L."/>
            <person name="Weissenberger G."/>
            <person name="Zhu Y."/>
            <person name="Hemphill L."/>
            <person name="Shang Y."/>
            <person name="Youmans B."/>
            <person name="Ayvaz T."/>
            <person name="Ross M."/>
            <person name="Santibanez J."/>
            <person name="Aqrawi P."/>
            <person name="Gross S."/>
            <person name="Joshi V."/>
            <person name="Fowler G."/>
            <person name="Nazareth L."/>
            <person name="Reid J."/>
            <person name="Worley K."/>
            <person name="Petrosino J."/>
            <person name="Highlander S."/>
            <person name="Gibbs R."/>
            <person name="Gibbs R."/>
        </authorList>
    </citation>
    <scope>NUCLEOTIDE SEQUENCE [LARGE SCALE GENOMIC DNA]</scope>
    <source>
        <strain evidence="2">ATCC 43553</strain>
    </source>
</reference>
<dbReference type="PIRSF" id="PIRSF007028">
    <property type="entry name" value="UCP007028"/>
    <property type="match status" value="1"/>
</dbReference>
<dbReference type="eggNOG" id="COG5507">
    <property type="taxonomic scope" value="Bacteria"/>
</dbReference>
<dbReference type="Gene3D" id="3.30.70.100">
    <property type="match status" value="1"/>
</dbReference>
<organism evidence="1 2">
    <name type="scientific">Achromobacter piechaudii ATCC 43553</name>
    <dbReference type="NCBI Taxonomy" id="742159"/>
    <lineage>
        <taxon>Bacteria</taxon>
        <taxon>Pseudomonadati</taxon>
        <taxon>Pseudomonadota</taxon>
        <taxon>Betaproteobacteria</taxon>
        <taxon>Burkholderiales</taxon>
        <taxon>Alcaligenaceae</taxon>
        <taxon>Achromobacter</taxon>
    </lineage>
</organism>
<gene>
    <name evidence="1" type="ORF">HMPREF0004_4313</name>
</gene>
<evidence type="ECO:0008006" key="3">
    <source>
        <dbReference type="Google" id="ProtNLM"/>
    </source>
</evidence>
<evidence type="ECO:0000313" key="2">
    <source>
        <dbReference type="Proteomes" id="UP000004510"/>
    </source>
</evidence>